<dbReference type="OrthoDB" id="5006625at2759"/>
<feature type="region of interest" description="Disordered" evidence="1">
    <location>
        <begin position="158"/>
        <end position="192"/>
    </location>
</feature>
<organism evidence="2 3">
    <name type="scientific">Fusarium oxysporum</name>
    <name type="common">Fusarium vascular wilt</name>
    <dbReference type="NCBI Taxonomy" id="5507"/>
    <lineage>
        <taxon>Eukaryota</taxon>
        <taxon>Fungi</taxon>
        <taxon>Dikarya</taxon>
        <taxon>Ascomycota</taxon>
        <taxon>Pezizomycotina</taxon>
        <taxon>Sordariomycetes</taxon>
        <taxon>Hypocreomycetidae</taxon>
        <taxon>Hypocreales</taxon>
        <taxon>Nectriaceae</taxon>
        <taxon>Fusarium</taxon>
        <taxon>Fusarium oxysporum species complex</taxon>
    </lineage>
</organism>
<evidence type="ECO:0000313" key="3">
    <source>
        <dbReference type="Proteomes" id="UP000219369"/>
    </source>
</evidence>
<feature type="region of interest" description="Disordered" evidence="1">
    <location>
        <begin position="205"/>
        <end position="291"/>
    </location>
</feature>
<feature type="compositionally biased region" description="Polar residues" evidence="1">
    <location>
        <begin position="280"/>
        <end position="291"/>
    </location>
</feature>
<dbReference type="AlphaFoldDB" id="A0A2H3TG30"/>
<evidence type="ECO:0000313" key="2">
    <source>
        <dbReference type="EMBL" id="SCO84711.1"/>
    </source>
</evidence>
<accession>A0A2H3TG30</accession>
<reference evidence="3" key="1">
    <citation type="submission" date="2016-09" db="EMBL/GenBank/DDBJ databases">
        <authorList>
            <person name="Guldener U."/>
        </authorList>
    </citation>
    <scope>NUCLEOTIDE SEQUENCE [LARGE SCALE GENOMIC DNA]</scope>
    <source>
        <strain evidence="3">V64-1</strain>
    </source>
</reference>
<evidence type="ECO:0000256" key="1">
    <source>
        <dbReference type="SAM" id="MobiDB-lite"/>
    </source>
</evidence>
<dbReference type="Proteomes" id="UP000219369">
    <property type="component" value="Unassembled WGS sequence"/>
</dbReference>
<feature type="compositionally biased region" description="Polar residues" evidence="1">
    <location>
        <begin position="215"/>
        <end position="229"/>
    </location>
</feature>
<gene>
    <name evidence="2" type="ORF">FRV6_08838</name>
</gene>
<sequence length="291" mass="32661">MSRTPNTPARTFQIRSNGLFKKGNTLFNLLHPRVMILIQPDDDVNPGSGEPLAYASHRREEWPELYEFFESAGVRPRKILGPDNFDTVAARQSSAPRDRVCIPDQHRDTPFPEMPPQPDFFRLGPESLSESLSSDSCRDNTFSEASNSLQQAALLAPGVESQASDSLRGTPVPDITSGHSHPAHDRVETEQDFDQSLLSLLDDPFDQKLEAQAKPKSSQRSEQLPQSSGRPDDSLCWSREATPQASNKRRAVSGVEGMRKRRSMAGPEDRDRRRRMMTRSQGHSFYSKLSQ</sequence>
<feature type="region of interest" description="Disordered" evidence="1">
    <location>
        <begin position="89"/>
        <end position="145"/>
    </location>
</feature>
<protein>
    <submittedName>
        <fullName evidence="2">Uncharacterized protein</fullName>
    </submittedName>
</protein>
<feature type="compositionally biased region" description="Basic and acidic residues" evidence="1">
    <location>
        <begin position="96"/>
        <end position="110"/>
    </location>
</feature>
<feature type="compositionally biased region" description="Low complexity" evidence="1">
    <location>
        <begin position="126"/>
        <end position="135"/>
    </location>
</feature>
<dbReference type="EMBL" id="FMJY01000005">
    <property type="protein sequence ID" value="SCO84711.1"/>
    <property type="molecule type" value="Genomic_DNA"/>
</dbReference>
<name>A0A2H3TG30_FUSOX</name>
<proteinExistence type="predicted"/>